<feature type="compositionally biased region" description="Basic and acidic residues" evidence="1">
    <location>
        <begin position="29"/>
        <end position="41"/>
    </location>
</feature>
<feature type="non-terminal residue" evidence="2">
    <location>
        <position position="1"/>
    </location>
</feature>
<feature type="compositionally biased region" description="Polar residues" evidence="1">
    <location>
        <begin position="136"/>
        <end position="153"/>
    </location>
</feature>
<accession>A0A821ZFM9</accession>
<feature type="non-terminal residue" evidence="2">
    <location>
        <position position="185"/>
    </location>
</feature>
<name>A0A821ZFM9_9BILA</name>
<proteinExistence type="predicted"/>
<reference evidence="2" key="1">
    <citation type="submission" date="2021-02" db="EMBL/GenBank/DDBJ databases">
        <authorList>
            <person name="Nowell W R."/>
        </authorList>
    </citation>
    <scope>NUCLEOTIDE SEQUENCE</scope>
</reference>
<sequence length="185" mass="21413">EAPFRQSISEKRRLTQHPNSQAVQWKQRSFQDFRTNSERRQTTGALPDSSMNFVRSTSYESIQRTAIDEERHRQAKLRNRACNDSFRQAVDKSYSQNNHDSVNGDKSNKTDKQRFKFSNIFTTKSKRKENHDDKLTSNQNIKSNSIHSQSPPHDNNAVFYPPPPTPFSSRQDSTSSANKSGKYKN</sequence>
<evidence type="ECO:0000313" key="3">
    <source>
        <dbReference type="Proteomes" id="UP000663848"/>
    </source>
</evidence>
<feature type="compositionally biased region" description="Basic and acidic residues" evidence="1">
    <location>
        <begin position="102"/>
        <end position="114"/>
    </location>
</feature>
<feature type="compositionally biased region" description="Polar residues" evidence="1">
    <location>
        <begin position="16"/>
        <end position="28"/>
    </location>
</feature>
<dbReference type="AlphaFoldDB" id="A0A821ZFM9"/>
<organism evidence="2 3">
    <name type="scientific">Rotaria socialis</name>
    <dbReference type="NCBI Taxonomy" id="392032"/>
    <lineage>
        <taxon>Eukaryota</taxon>
        <taxon>Metazoa</taxon>
        <taxon>Spiralia</taxon>
        <taxon>Gnathifera</taxon>
        <taxon>Rotifera</taxon>
        <taxon>Eurotatoria</taxon>
        <taxon>Bdelloidea</taxon>
        <taxon>Philodinida</taxon>
        <taxon>Philodinidae</taxon>
        <taxon>Rotaria</taxon>
    </lineage>
</organism>
<gene>
    <name evidence="2" type="ORF">QYT958_LOCUS35963</name>
</gene>
<evidence type="ECO:0000313" key="2">
    <source>
        <dbReference type="EMBL" id="CAF4978805.1"/>
    </source>
</evidence>
<feature type="region of interest" description="Disordered" evidence="1">
    <location>
        <begin position="87"/>
        <end position="185"/>
    </location>
</feature>
<feature type="compositionally biased region" description="Polar residues" evidence="1">
    <location>
        <begin position="167"/>
        <end position="179"/>
    </location>
</feature>
<evidence type="ECO:0000256" key="1">
    <source>
        <dbReference type="SAM" id="MobiDB-lite"/>
    </source>
</evidence>
<protein>
    <submittedName>
        <fullName evidence="2">Uncharacterized protein</fullName>
    </submittedName>
</protein>
<dbReference type="EMBL" id="CAJOBR010027932">
    <property type="protein sequence ID" value="CAF4978805.1"/>
    <property type="molecule type" value="Genomic_DNA"/>
</dbReference>
<dbReference type="Proteomes" id="UP000663848">
    <property type="component" value="Unassembled WGS sequence"/>
</dbReference>
<comment type="caution">
    <text evidence="2">The sequence shown here is derived from an EMBL/GenBank/DDBJ whole genome shotgun (WGS) entry which is preliminary data.</text>
</comment>
<feature type="region of interest" description="Disordered" evidence="1">
    <location>
        <begin position="1"/>
        <end position="52"/>
    </location>
</feature>